<reference evidence="2" key="1">
    <citation type="submission" date="2020-05" db="EMBL/GenBank/DDBJ databases">
        <title>WGS assembly of Panicum virgatum.</title>
        <authorList>
            <person name="Lovell J.T."/>
            <person name="Jenkins J."/>
            <person name="Shu S."/>
            <person name="Juenger T.E."/>
            <person name="Schmutz J."/>
        </authorList>
    </citation>
    <scope>NUCLEOTIDE SEQUENCE</scope>
    <source>
        <strain evidence="2">AP13</strain>
    </source>
</reference>
<accession>A0A8T0P878</accession>
<dbReference type="AlphaFoldDB" id="A0A8T0P878"/>
<protein>
    <submittedName>
        <fullName evidence="2">Uncharacterized protein</fullName>
    </submittedName>
</protein>
<gene>
    <name evidence="2" type="ORF">PVAP13_9KG576700</name>
</gene>
<organism evidence="2 3">
    <name type="scientific">Panicum virgatum</name>
    <name type="common">Blackwell switchgrass</name>
    <dbReference type="NCBI Taxonomy" id="38727"/>
    <lineage>
        <taxon>Eukaryota</taxon>
        <taxon>Viridiplantae</taxon>
        <taxon>Streptophyta</taxon>
        <taxon>Embryophyta</taxon>
        <taxon>Tracheophyta</taxon>
        <taxon>Spermatophyta</taxon>
        <taxon>Magnoliopsida</taxon>
        <taxon>Liliopsida</taxon>
        <taxon>Poales</taxon>
        <taxon>Poaceae</taxon>
        <taxon>PACMAD clade</taxon>
        <taxon>Panicoideae</taxon>
        <taxon>Panicodae</taxon>
        <taxon>Paniceae</taxon>
        <taxon>Panicinae</taxon>
        <taxon>Panicum</taxon>
        <taxon>Panicum sect. Hiantes</taxon>
    </lineage>
</organism>
<evidence type="ECO:0000256" key="1">
    <source>
        <dbReference type="SAM" id="MobiDB-lite"/>
    </source>
</evidence>
<sequence>MVQRRLGLAPPPLVASSGTTRCRLECALDRRQGSGWGQAGTEEAARQPPYSRRVQPSGASTEEPQRGEEAGAMAGVAGWNYIGPERSPSHAVIIRAIEHDRSTK</sequence>
<feature type="region of interest" description="Disordered" evidence="1">
    <location>
        <begin position="31"/>
        <end position="72"/>
    </location>
</feature>
<comment type="caution">
    <text evidence="2">The sequence shown here is derived from an EMBL/GenBank/DDBJ whole genome shotgun (WGS) entry which is preliminary data.</text>
</comment>
<name>A0A8T0P878_PANVG</name>
<proteinExistence type="predicted"/>
<dbReference type="EMBL" id="CM029053">
    <property type="protein sequence ID" value="KAG2554864.1"/>
    <property type="molecule type" value="Genomic_DNA"/>
</dbReference>
<evidence type="ECO:0000313" key="2">
    <source>
        <dbReference type="EMBL" id="KAG2554864.1"/>
    </source>
</evidence>
<dbReference type="Proteomes" id="UP000823388">
    <property type="component" value="Chromosome 9K"/>
</dbReference>
<keyword evidence="3" id="KW-1185">Reference proteome</keyword>
<evidence type="ECO:0000313" key="3">
    <source>
        <dbReference type="Proteomes" id="UP000823388"/>
    </source>
</evidence>